<proteinExistence type="predicted"/>
<evidence type="ECO:0000313" key="5">
    <source>
        <dbReference type="Proteomes" id="UP000503004"/>
    </source>
</evidence>
<dbReference type="InterPro" id="IPR036280">
    <property type="entry name" value="Multihaem_cyt_sf"/>
</dbReference>
<dbReference type="InterPro" id="IPR035986">
    <property type="entry name" value="PKD_dom_sf"/>
</dbReference>
<dbReference type="AlphaFoldDB" id="A0A858Q4R2"/>
<dbReference type="SUPFAM" id="SSF49299">
    <property type="entry name" value="PKD domain"/>
    <property type="match status" value="1"/>
</dbReference>
<accession>A0A858Q4R2</accession>
<evidence type="ECO:0000259" key="3">
    <source>
        <dbReference type="SMART" id="SM00089"/>
    </source>
</evidence>
<feature type="region of interest" description="Disordered" evidence="1">
    <location>
        <begin position="96"/>
        <end position="131"/>
    </location>
</feature>
<dbReference type="Pfam" id="PF22352">
    <property type="entry name" value="K319L-like_PKD"/>
    <property type="match status" value="1"/>
</dbReference>
<sequence length="969" mass="100755">MYTTKHRFRQGAASLLAVSIAAFAGMIQAKDLTITSASWNAKTKSLSLAGTSEDRATVTLSNARTNAKLTTVQATKKGAWSKTLSKPAAVPCRVRATSKDSAAERDVANAPADCSGSTPNQPPIANAGPDQSVTLAQGQSSIAVTLNGSGSSDPDGSIAAYQWTGNPDPADTVSPSVTLTAGTYVFTLVVTDNKGAASAADTVQITVAAPPASSGSSINSTSVGSLAKVTAPVPEQSKVTSSSYSVLAVNDLGMHCVDLDTRIVNILPPFQVMLGQVIQKGAKPVINPQGIELYYSAVSNPKDPILSRNDLFNGIAVDGTTFKTNFWDSLAHGAYDAFYPPLDQPPLNLPAGTKLSDLVPADKGLPVPNPEKLYIGSDGKVNSGDEQLTVAQHGMPGFSGPYAANVPQRVEEHYTNKPMFVNFPFGYVANGVNWFEAAGIPMAPFDDFGRQNPFPLVRVQAKSGNTVLATVDAVLPVSSEASCTNCHSDPADVTNSRSSGPTDALRGAGLEVATSVQDPDTNNPHRVSVEYAADINILRLHDLRQGANYVAPTGTKTPCDIKAGLPGHSNGGANCLTYKAVVQNKPVVCQSCHYTPALDLAQVGPQAGAVGSPANGRNQVAHQSNSRVMHNHHGSFTNLFTAIPAPDQDPTTGAIRNQAERLTALEQNCYQCHPGKETKCLRGAMFNGGMLCSDCHGDMKQVGADFSTGVSPSNPGAFVLNQGNFYDPASSQPRVPWANEPGCGSCHTGDANGNLANSANVIANKVDSKGNKDGIRLRQAFRTGDAKATPIVPTNKRFAEPAVPAQFNGFNNPGAGNPKLYRVSTGHGGVMCEGCHGATHAEWPNATANANDNLAATQLQGHTGAIAECSTCHTAGSLPSGTQGGPHGMHLVNDSRFYADAHGDLAESQNGQPGGGTCGSCHGSDHLGTVLSRAAADRSFSVKGKTISVKAGQPVACNLCHSLSKSFEQ</sequence>
<feature type="compositionally biased region" description="Basic and acidic residues" evidence="1">
    <location>
        <begin position="97"/>
        <end position="107"/>
    </location>
</feature>
<organism evidence="4 5">
    <name type="scientific">Methylococcus geothermalis</name>
    <dbReference type="NCBI Taxonomy" id="2681310"/>
    <lineage>
        <taxon>Bacteria</taxon>
        <taxon>Pseudomonadati</taxon>
        <taxon>Pseudomonadota</taxon>
        <taxon>Gammaproteobacteria</taxon>
        <taxon>Methylococcales</taxon>
        <taxon>Methylococcaceae</taxon>
        <taxon>Methylococcus</taxon>
    </lineage>
</organism>
<dbReference type="InterPro" id="IPR022409">
    <property type="entry name" value="PKD/Chitinase_dom"/>
</dbReference>
<evidence type="ECO:0000256" key="2">
    <source>
        <dbReference type="SAM" id="SignalP"/>
    </source>
</evidence>
<gene>
    <name evidence="4" type="ORF">GNH96_01685</name>
</gene>
<dbReference type="CDD" id="cd00146">
    <property type="entry name" value="PKD"/>
    <property type="match status" value="1"/>
</dbReference>
<dbReference type="InterPro" id="IPR013783">
    <property type="entry name" value="Ig-like_fold"/>
</dbReference>
<dbReference type="Gene3D" id="2.60.40.10">
    <property type="entry name" value="Immunoglobulins"/>
    <property type="match status" value="1"/>
</dbReference>
<dbReference type="SMART" id="SM00089">
    <property type="entry name" value="PKD"/>
    <property type="match status" value="1"/>
</dbReference>
<dbReference type="EMBL" id="CP046565">
    <property type="protein sequence ID" value="QJD28798.1"/>
    <property type="molecule type" value="Genomic_DNA"/>
</dbReference>
<keyword evidence="5" id="KW-1185">Reference proteome</keyword>
<evidence type="ECO:0000313" key="4">
    <source>
        <dbReference type="EMBL" id="QJD28798.1"/>
    </source>
</evidence>
<name>A0A858Q4R2_9GAMM</name>
<feature type="signal peptide" evidence="2">
    <location>
        <begin position="1"/>
        <end position="24"/>
    </location>
</feature>
<evidence type="ECO:0000256" key="1">
    <source>
        <dbReference type="SAM" id="MobiDB-lite"/>
    </source>
</evidence>
<keyword evidence="2" id="KW-0732">Signal</keyword>
<feature type="region of interest" description="Disordered" evidence="1">
    <location>
        <begin position="485"/>
        <end position="505"/>
    </location>
</feature>
<feature type="compositionally biased region" description="Polar residues" evidence="1">
    <location>
        <begin position="485"/>
        <end position="501"/>
    </location>
</feature>
<dbReference type="Proteomes" id="UP000503004">
    <property type="component" value="Chromosome"/>
</dbReference>
<dbReference type="KEGG" id="metu:GNH96_01685"/>
<dbReference type="SUPFAM" id="SSF48695">
    <property type="entry name" value="Multiheme cytochromes"/>
    <property type="match status" value="2"/>
</dbReference>
<protein>
    <submittedName>
        <fullName evidence="4">Cytochrome C</fullName>
    </submittedName>
</protein>
<reference evidence="5" key="1">
    <citation type="submission" date="2019-12" db="EMBL/GenBank/DDBJ databases">
        <authorList>
            <person name="Awala S.I."/>
            <person name="Rhee S.K."/>
        </authorList>
    </citation>
    <scope>NUCLEOTIDE SEQUENCE [LARGE SCALE GENOMIC DNA]</scope>
    <source>
        <strain evidence="5">IM1</strain>
    </source>
</reference>
<feature type="chain" id="PRO_5032938981" evidence="2">
    <location>
        <begin position="25"/>
        <end position="969"/>
    </location>
</feature>
<feature type="domain" description="PKD/Chitinase" evidence="3">
    <location>
        <begin position="128"/>
        <end position="210"/>
    </location>
</feature>